<protein>
    <submittedName>
        <fullName evidence="1">Uncharacterized protein</fullName>
    </submittedName>
</protein>
<gene>
    <name evidence="1" type="ordered locus">Sterm_2585</name>
</gene>
<dbReference type="STRING" id="526218.Sterm_2585"/>
<accession>D1AM60</accession>
<sequence length="149" mass="18185">MKKILLFLLLVTYSFSIDGFDKLKWESSPEDFYKYYNNYNYYTSDNSYFTLIDPDIYFEGEKLQRVDLFYNNLKLVQWIGITDTSKENALRIYNKYKDKYQSGEENITDNRKSFIYFNPTPEEFNTLYIVLKEYNTYSSIYYSFFRTVK</sequence>
<dbReference type="EMBL" id="CP001739">
    <property type="protein sequence ID" value="ACZ09434.1"/>
    <property type="molecule type" value="Genomic_DNA"/>
</dbReference>
<dbReference type="Proteomes" id="UP000000845">
    <property type="component" value="Chromosome"/>
</dbReference>
<dbReference type="AlphaFoldDB" id="D1AM60"/>
<organism evidence="1 2">
    <name type="scientific">Sebaldella termitidis (strain ATCC 33386 / NCTC 11300)</name>
    <dbReference type="NCBI Taxonomy" id="526218"/>
    <lineage>
        <taxon>Bacteria</taxon>
        <taxon>Fusobacteriati</taxon>
        <taxon>Fusobacteriota</taxon>
        <taxon>Fusobacteriia</taxon>
        <taxon>Fusobacteriales</taxon>
        <taxon>Leptotrichiaceae</taxon>
        <taxon>Sebaldella</taxon>
    </lineage>
</organism>
<reference evidence="1 2" key="2">
    <citation type="journal article" date="2010" name="Stand. Genomic Sci.">
        <title>Complete genome sequence of Sebaldella termitidis type strain (NCTC 11300).</title>
        <authorList>
            <person name="Harmon-Smith M."/>
            <person name="Celia L."/>
            <person name="Chertkov O."/>
            <person name="Lapidus A."/>
            <person name="Copeland A."/>
            <person name="Glavina Del Rio T."/>
            <person name="Nolan M."/>
            <person name="Lucas S."/>
            <person name="Tice H."/>
            <person name="Cheng J.F."/>
            <person name="Han C."/>
            <person name="Detter J.C."/>
            <person name="Bruce D."/>
            <person name="Goodwin L."/>
            <person name="Pitluck S."/>
            <person name="Pati A."/>
            <person name="Liolios K."/>
            <person name="Ivanova N."/>
            <person name="Mavromatis K."/>
            <person name="Mikhailova N."/>
            <person name="Chen A."/>
            <person name="Palaniappan K."/>
            <person name="Land M."/>
            <person name="Hauser L."/>
            <person name="Chang Y.J."/>
            <person name="Jeffries C.D."/>
            <person name="Brettin T."/>
            <person name="Goker M."/>
            <person name="Beck B."/>
            <person name="Bristow J."/>
            <person name="Eisen J.A."/>
            <person name="Markowitz V."/>
            <person name="Hugenholtz P."/>
            <person name="Kyrpides N.C."/>
            <person name="Klenk H.P."/>
            <person name="Chen F."/>
        </authorList>
    </citation>
    <scope>NUCLEOTIDE SEQUENCE [LARGE SCALE GENOMIC DNA]</scope>
    <source>
        <strain evidence="2">ATCC 33386 / NCTC 11300</strain>
    </source>
</reference>
<evidence type="ECO:0000313" key="1">
    <source>
        <dbReference type="EMBL" id="ACZ09434.1"/>
    </source>
</evidence>
<dbReference type="KEGG" id="str:Sterm_2585"/>
<keyword evidence="2" id="KW-1185">Reference proteome</keyword>
<proteinExistence type="predicted"/>
<reference evidence="2" key="1">
    <citation type="submission" date="2009-09" db="EMBL/GenBank/DDBJ databases">
        <title>The complete chromosome of Sebaldella termitidis ATCC 33386.</title>
        <authorList>
            <consortium name="US DOE Joint Genome Institute (JGI-PGF)"/>
            <person name="Lucas S."/>
            <person name="Copeland A."/>
            <person name="Lapidus A."/>
            <person name="Glavina del Rio T."/>
            <person name="Dalin E."/>
            <person name="Tice H."/>
            <person name="Bruce D."/>
            <person name="Goodwin L."/>
            <person name="Pitluck S."/>
            <person name="Kyrpides N."/>
            <person name="Mavromatis K."/>
            <person name="Ivanova N."/>
            <person name="Mikhailova N."/>
            <person name="Sims D."/>
            <person name="Meincke L."/>
            <person name="Brettin T."/>
            <person name="Detter J.C."/>
            <person name="Han C."/>
            <person name="Larimer F."/>
            <person name="Land M."/>
            <person name="Hauser L."/>
            <person name="Markowitz V."/>
            <person name="Cheng J.F."/>
            <person name="Hugenholtz P."/>
            <person name="Woyke T."/>
            <person name="Wu D."/>
            <person name="Eisen J.A."/>
        </authorList>
    </citation>
    <scope>NUCLEOTIDE SEQUENCE [LARGE SCALE GENOMIC DNA]</scope>
    <source>
        <strain evidence="2">ATCC 33386 / NCTC 11300</strain>
    </source>
</reference>
<evidence type="ECO:0000313" key="2">
    <source>
        <dbReference type="Proteomes" id="UP000000845"/>
    </source>
</evidence>
<name>D1AM60_SEBTE</name>
<dbReference type="RefSeq" id="WP_012862028.1">
    <property type="nucleotide sequence ID" value="NC_013517.1"/>
</dbReference>
<dbReference type="HOGENOM" id="CLU_1748373_0_0_0"/>